<keyword evidence="2" id="KW-1185">Reference proteome</keyword>
<dbReference type="RefSeq" id="WP_144352163.1">
    <property type="nucleotide sequence ID" value="NZ_CP036259.1"/>
</dbReference>
<evidence type="ECO:0000313" key="2">
    <source>
        <dbReference type="Proteomes" id="UP000320776"/>
    </source>
</evidence>
<reference evidence="1 2" key="1">
    <citation type="submission" date="2019-02" db="EMBL/GenBank/DDBJ databases">
        <title>Closed genome of Sporomusa termitida DSM 4440.</title>
        <authorList>
            <person name="Poehlein A."/>
            <person name="Daniel R."/>
        </authorList>
    </citation>
    <scope>NUCLEOTIDE SEQUENCE [LARGE SCALE GENOMIC DNA]</scope>
    <source>
        <strain evidence="1 2">DSM 4440</strain>
    </source>
</reference>
<name>A0A517DZP1_9FIRM</name>
<sequence>MKTTIKYAHGKGFSKNLSSATVLASPRINREIQENIKKTRLRQAFSESRCCPYPGESYTFYQDKRSARNLPGGRSY</sequence>
<dbReference type="Proteomes" id="UP000320776">
    <property type="component" value="Chromosome"/>
</dbReference>
<dbReference type="EMBL" id="CP036259">
    <property type="protein sequence ID" value="QDR82817.1"/>
    <property type="molecule type" value="Genomic_DNA"/>
</dbReference>
<proteinExistence type="predicted"/>
<dbReference type="AlphaFoldDB" id="A0A517DZP1"/>
<dbReference type="KEGG" id="sted:SPTER_42550"/>
<gene>
    <name evidence="1" type="ORF">SPTER_42550</name>
</gene>
<accession>A0A517DZP1</accession>
<protein>
    <submittedName>
        <fullName evidence="1">Uncharacterized protein</fullName>
    </submittedName>
</protein>
<evidence type="ECO:0000313" key="1">
    <source>
        <dbReference type="EMBL" id="QDR82817.1"/>
    </source>
</evidence>
<organism evidence="1 2">
    <name type="scientific">Sporomusa termitida</name>
    <dbReference type="NCBI Taxonomy" id="2377"/>
    <lineage>
        <taxon>Bacteria</taxon>
        <taxon>Bacillati</taxon>
        <taxon>Bacillota</taxon>
        <taxon>Negativicutes</taxon>
        <taxon>Selenomonadales</taxon>
        <taxon>Sporomusaceae</taxon>
        <taxon>Sporomusa</taxon>
    </lineage>
</organism>
<dbReference type="OrthoDB" id="9965927at2"/>